<comment type="caution">
    <text evidence="1">The sequence shown here is derived from an EMBL/GenBank/DDBJ whole genome shotgun (WGS) entry which is preliminary data.</text>
</comment>
<proteinExistence type="predicted"/>
<name>A0A9D4TUF5_CHLVU</name>
<evidence type="ECO:0000313" key="1">
    <source>
        <dbReference type="EMBL" id="KAI3434988.1"/>
    </source>
</evidence>
<protein>
    <submittedName>
        <fullName evidence="1">Uncharacterized protein</fullName>
    </submittedName>
</protein>
<dbReference type="AlphaFoldDB" id="A0A9D4TUF5"/>
<dbReference type="EMBL" id="SIDB01000003">
    <property type="protein sequence ID" value="KAI3434988.1"/>
    <property type="molecule type" value="Genomic_DNA"/>
</dbReference>
<accession>A0A9D4TUF5</accession>
<sequence length="125" mass="13342">MGQTPLIYEPCRHLQAHCTVARCRRSGREGWHRHAAHCGRHKFRLGRRGDCPAATVQCAACVVGDPATTENRILLLTDARAGDLCDTGLLARLTAHAAAGLQTGCTPAWVCLALPKSVSSIGLAF</sequence>
<gene>
    <name evidence="1" type="ORF">D9Q98_003040</name>
</gene>
<organism evidence="1 2">
    <name type="scientific">Chlorella vulgaris</name>
    <name type="common">Green alga</name>
    <dbReference type="NCBI Taxonomy" id="3077"/>
    <lineage>
        <taxon>Eukaryota</taxon>
        <taxon>Viridiplantae</taxon>
        <taxon>Chlorophyta</taxon>
        <taxon>core chlorophytes</taxon>
        <taxon>Trebouxiophyceae</taxon>
        <taxon>Chlorellales</taxon>
        <taxon>Chlorellaceae</taxon>
        <taxon>Chlorella clade</taxon>
        <taxon>Chlorella</taxon>
    </lineage>
</organism>
<reference evidence="1" key="1">
    <citation type="journal article" date="2019" name="Plant J.">
        <title>Chlorella vulgaris genome assembly and annotation reveals the molecular basis for metabolic acclimation to high light conditions.</title>
        <authorList>
            <person name="Cecchin M."/>
            <person name="Marcolungo L."/>
            <person name="Rossato M."/>
            <person name="Girolomoni L."/>
            <person name="Cosentino E."/>
            <person name="Cuine S."/>
            <person name="Li-Beisson Y."/>
            <person name="Delledonne M."/>
            <person name="Ballottari M."/>
        </authorList>
    </citation>
    <scope>NUCLEOTIDE SEQUENCE</scope>
    <source>
        <strain evidence="1">211/11P</strain>
    </source>
</reference>
<evidence type="ECO:0000313" key="2">
    <source>
        <dbReference type="Proteomes" id="UP001055712"/>
    </source>
</evidence>
<reference evidence="1" key="2">
    <citation type="submission" date="2020-11" db="EMBL/GenBank/DDBJ databases">
        <authorList>
            <person name="Cecchin M."/>
            <person name="Marcolungo L."/>
            <person name="Rossato M."/>
            <person name="Girolomoni L."/>
            <person name="Cosentino E."/>
            <person name="Cuine S."/>
            <person name="Li-Beisson Y."/>
            <person name="Delledonne M."/>
            <person name="Ballottari M."/>
        </authorList>
    </citation>
    <scope>NUCLEOTIDE SEQUENCE</scope>
    <source>
        <strain evidence="1">211/11P</strain>
        <tissue evidence="1">Whole cell</tissue>
    </source>
</reference>
<dbReference type="Proteomes" id="UP001055712">
    <property type="component" value="Unassembled WGS sequence"/>
</dbReference>
<keyword evidence="2" id="KW-1185">Reference proteome</keyword>